<accession>A0AAJ1EXQ0</accession>
<evidence type="ECO:0000313" key="13">
    <source>
        <dbReference type="Proteomes" id="UP001200537"/>
    </source>
</evidence>
<dbReference type="GO" id="GO:0030976">
    <property type="term" value="F:thiamine pyrophosphate binding"/>
    <property type="evidence" value="ECO:0007669"/>
    <property type="project" value="UniProtKB-UniRule"/>
</dbReference>
<evidence type="ECO:0000256" key="3">
    <source>
        <dbReference type="ARBA" id="ARBA00011738"/>
    </source>
</evidence>
<dbReference type="EC" id="2.2.1.7" evidence="10"/>
<dbReference type="SUPFAM" id="SSF52518">
    <property type="entry name" value="Thiamin diphosphate-binding fold (THDP-binding)"/>
    <property type="match status" value="1"/>
</dbReference>
<dbReference type="RefSeq" id="WP_024059108.1">
    <property type="nucleotide sequence ID" value="NZ_JAKNHJ010000004.1"/>
</dbReference>
<keyword evidence="6 10" id="KW-0460">Magnesium</keyword>
<feature type="domain" description="Transketolase-like pyrimidine-binding" evidence="11">
    <location>
        <begin position="317"/>
        <end position="481"/>
    </location>
</feature>
<dbReference type="HAMAP" id="MF_00315">
    <property type="entry name" value="DXP_synth"/>
    <property type="match status" value="1"/>
</dbReference>
<dbReference type="InterPro" id="IPR005477">
    <property type="entry name" value="Dxylulose-5-P_synthase"/>
</dbReference>
<dbReference type="Pfam" id="PF13292">
    <property type="entry name" value="DXP_synthase_N"/>
    <property type="match status" value="1"/>
</dbReference>
<dbReference type="InterPro" id="IPR033248">
    <property type="entry name" value="Transketolase_C"/>
</dbReference>
<comment type="similarity">
    <text evidence="2 10">Belongs to the transketolase family. DXPS subfamily.</text>
</comment>
<evidence type="ECO:0000256" key="4">
    <source>
        <dbReference type="ARBA" id="ARBA00022679"/>
    </source>
</evidence>
<evidence type="ECO:0000259" key="11">
    <source>
        <dbReference type="SMART" id="SM00861"/>
    </source>
</evidence>
<evidence type="ECO:0000256" key="8">
    <source>
        <dbReference type="ARBA" id="ARBA00023052"/>
    </source>
</evidence>
<keyword evidence="9 10" id="KW-0414">Isoprene biosynthesis</keyword>
<evidence type="ECO:0000256" key="9">
    <source>
        <dbReference type="ARBA" id="ARBA00023229"/>
    </source>
</evidence>
<feature type="binding site" evidence="10">
    <location>
        <position position="175"/>
    </location>
    <ligand>
        <name>Mg(2+)</name>
        <dbReference type="ChEBI" id="CHEBI:18420"/>
    </ligand>
</feature>
<evidence type="ECO:0000256" key="7">
    <source>
        <dbReference type="ARBA" id="ARBA00022977"/>
    </source>
</evidence>
<dbReference type="SUPFAM" id="SSF52922">
    <property type="entry name" value="TK C-terminal domain-like"/>
    <property type="match status" value="1"/>
</dbReference>
<dbReference type="EMBL" id="JAKNHJ010000004">
    <property type="protein sequence ID" value="MCG4617451.1"/>
    <property type="molecule type" value="Genomic_DNA"/>
</dbReference>
<evidence type="ECO:0000256" key="2">
    <source>
        <dbReference type="ARBA" id="ARBA00011081"/>
    </source>
</evidence>
<dbReference type="GO" id="GO:0005829">
    <property type="term" value="C:cytosol"/>
    <property type="evidence" value="ECO:0007669"/>
    <property type="project" value="TreeGrafter"/>
</dbReference>
<sequence length="623" mass="66838">MAKILDRINNPADLQKLSSLELADLAGEIRSFLVENVAKTGGHMGPNLGVVELTIALHRMFSSPTDTIIFDTGHQAYVHKILTGRKNFAQLRTAQGLSGYPSRAESVHDVVENSHASTALSWAQGVAEAKALKGDRSYTVAVIGDGAMTGGMTWEALNNISERPDLRLIIIVNDNGRSYEPTIGGLAHHLDALRTSPAYEKALRWGKQHLKSRGKPGELTYDALHGIKRGMADMVSSEQVMFSDLGIKYTGPVDGHDIVATEFQLARAKEFSGPIIVHVITEKGRGYSPAEENDADHFHTVGPIHPETGLPVKKERFGWTSVFAEEIVQLAKRNPKIVGISAAMMEPVGLKPLRSQFPQRVFDVGIAEQHAMTMAAGLSFAGCHPVIALYATFLNRAFDQLLMDASLHKQGITVVLDRAGITGADGASHNGMWDLAIAAMIPGIRVAAPRDASTLRKLLGQAVSIEDGPTIVRYPKGSVPPDIKAEATENGLDILFRVSSTGKKILVVAVGSMADAAISLSKELAAREHTVKCVDPGWVIPASPALLAQVEAADLVVTVEDGEVTNGVGALLRTTCAGNNCFTPIKSFGIPRAFLPTDSRDNLLESSHMTPSTMLKELADLLD</sequence>
<dbReference type="InterPro" id="IPR009014">
    <property type="entry name" value="Transketo_C/PFOR_II"/>
</dbReference>
<evidence type="ECO:0000256" key="1">
    <source>
        <dbReference type="ARBA" id="ARBA00004980"/>
    </source>
</evidence>
<dbReference type="GO" id="GO:0009228">
    <property type="term" value="P:thiamine biosynthetic process"/>
    <property type="evidence" value="ECO:0007669"/>
    <property type="project" value="UniProtKB-UniRule"/>
</dbReference>
<dbReference type="Gene3D" id="3.40.50.920">
    <property type="match status" value="1"/>
</dbReference>
<evidence type="ECO:0000256" key="10">
    <source>
        <dbReference type="HAMAP-Rule" id="MF_00315"/>
    </source>
</evidence>
<keyword evidence="7 10" id="KW-0784">Thiamine biosynthesis</keyword>
<dbReference type="GO" id="GO:0008661">
    <property type="term" value="F:1-deoxy-D-xylulose-5-phosphate synthase activity"/>
    <property type="evidence" value="ECO:0007669"/>
    <property type="project" value="UniProtKB-UniRule"/>
</dbReference>
<comment type="function">
    <text evidence="10">Catalyzes the acyloin condensation reaction between C atoms 2 and 3 of pyruvate and glyceraldehyde 3-phosphate to yield 1-deoxy-D-xylulose-5-phosphate (DXP).</text>
</comment>
<dbReference type="PANTHER" id="PTHR43322">
    <property type="entry name" value="1-D-DEOXYXYLULOSE 5-PHOSPHATE SYNTHASE-RELATED"/>
    <property type="match status" value="1"/>
</dbReference>
<comment type="pathway">
    <text evidence="1 10">Metabolic intermediate biosynthesis; 1-deoxy-D-xylulose 5-phosphate biosynthesis; 1-deoxy-D-xylulose 5-phosphate from D-glyceraldehyde 3-phosphate and pyruvate: step 1/1.</text>
</comment>
<comment type="cofactor">
    <cofactor evidence="10">
        <name>Mg(2+)</name>
        <dbReference type="ChEBI" id="CHEBI:18420"/>
    </cofactor>
    <text evidence="10">Binds 1 Mg(2+) ion per subunit.</text>
</comment>
<dbReference type="Proteomes" id="UP001200537">
    <property type="component" value="Unassembled WGS sequence"/>
</dbReference>
<dbReference type="SMART" id="SM00861">
    <property type="entry name" value="Transket_pyr"/>
    <property type="match status" value="1"/>
</dbReference>
<feature type="binding site" evidence="10">
    <location>
        <position position="368"/>
    </location>
    <ligand>
        <name>thiamine diphosphate</name>
        <dbReference type="ChEBI" id="CHEBI:58937"/>
    </ligand>
</feature>
<feature type="binding site" evidence="10">
    <location>
        <position position="145"/>
    </location>
    <ligand>
        <name>Mg(2+)</name>
        <dbReference type="ChEBI" id="CHEBI:18420"/>
    </ligand>
</feature>
<dbReference type="GO" id="GO:0019288">
    <property type="term" value="P:isopentenyl diphosphate biosynthetic process, methylerythritol 4-phosphate pathway"/>
    <property type="evidence" value="ECO:0007669"/>
    <property type="project" value="TreeGrafter"/>
</dbReference>
<dbReference type="NCBIfam" id="TIGR00204">
    <property type="entry name" value="dxs"/>
    <property type="match status" value="1"/>
</dbReference>
<dbReference type="GO" id="GO:0016114">
    <property type="term" value="P:terpenoid biosynthetic process"/>
    <property type="evidence" value="ECO:0007669"/>
    <property type="project" value="UniProtKB-UniRule"/>
</dbReference>
<dbReference type="AlphaFoldDB" id="A0AAJ1EXQ0"/>
<dbReference type="Gene3D" id="3.40.50.970">
    <property type="match status" value="2"/>
</dbReference>
<dbReference type="PROSITE" id="PS00801">
    <property type="entry name" value="TRANSKETOLASE_1"/>
    <property type="match status" value="1"/>
</dbReference>
<keyword evidence="8 10" id="KW-0786">Thiamine pyrophosphate</keyword>
<dbReference type="PROSITE" id="PS00802">
    <property type="entry name" value="TRANSKETOLASE_2"/>
    <property type="match status" value="1"/>
</dbReference>
<comment type="catalytic activity">
    <reaction evidence="10">
        <text>D-glyceraldehyde 3-phosphate + pyruvate + H(+) = 1-deoxy-D-xylulose 5-phosphate + CO2</text>
        <dbReference type="Rhea" id="RHEA:12605"/>
        <dbReference type="ChEBI" id="CHEBI:15361"/>
        <dbReference type="ChEBI" id="CHEBI:15378"/>
        <dbReference type="ChEBI" id="CHEBI:16526"/>
        <dbReference type="ChEBI" id="CHEBI:57792"/>
        <dbReference type="ChEBI" id="CHEBI:59776"/>
        <dbReference type="EC" id="2.2.1.7"/>
    </reaction>
</comment>
<dbReference type="NCBIfam" id="NF003933">
    <property type="entry name" value="PRK05444.2-2"/>
    <property type="match status" value="1"/>
</dbReference>
<protein>
    <recommendedName>
        <fullName evidence="10">1-deoxy-D-xylulose-5-phosphate synthase</fullName>
        <ecNumber evidence="10">2.2.1.7</ecNumber>
    </recommendedName>
    <alternativeName>
        <fullName evidence="10">1-deoxyxylulose-5-phosphate synthase</fullName>
        <shortName evidence="10">DXP synthase</shortName>
        <shortName evidence="10">DXPS</shortName>
    </alternativeName>
</protein>
<dbReference type="InterPro" id="IPR005475">
    <property type="entry name" value="Transketolase-like_Pyr-bd"/>
</dbReference>
<name>A0AAJ1EXQ0_9ACTO</name>
<dbReference type="InterPro" id="IPR049557">
    <property type="entry name" value="Transketolase_CS"/>
</dbReference>
<feature type="binding site" evidence="10">
    <location>
        <begin position="114"/>
        <end position="116"/>
    </location>
    <ligand>
        <name>thiamine diphosphate</name>
        <dbReference type="ChEBI" id="CHEBI:58937"/>
    </ligand>
</feature>
<organism evidence="12 13">
    <name type="scientific">Varibaculum cambriense</name>
    <dbReference type="NCBI Taxonomy" id="184870"/>
    <lineage>
        <taxon>Bacteria</taxon>
        <taxon>Bacillati</taxon>
        <taxon>Actinomycetota</taxon>
        <taxon>Actinomycetes</taxon>
        <taxon>Actinomycetales</taxon>
        <taxon>Actinomycetaceae</taxon>
        <taxon>Varibaculum</taxon>
    </lineage>
</organism>
<comment type="caution">
    <text evidence="12">The sequence shown here is derived from an EMBL/GenBank/DDBJ whole genome shotgun (WGS) entry which is preliminary data.</text>
</comment>
<dbReference type="PANTHER" id="PTHR43322:SF5">
    <property type="entry name" value="1-DEOXY-D-XYLULOSE-5-PHOSPHATE SYNTHASE, CHLOROPLASTIC"/>
    <property type="match status" value="1"/>
</dbReference>
<gene>
    <name evidence="10 12" type="primary">dxs</name>
    <name evidence="12" type="ORF">L0M99_02930</name>
</gene>
<feature type="binding site" evidence="10">
    <location>
        <position position="74"/>
    </location>
    <ligand>
        <name>thiamine diphosphate</name>
        <dbReference type="ChEBI" id="CHEBI:58937"/>
    </ligand>
</feature>
<evidence type="ECO:0000256" key="6">
    <source>
        <dbReference type="ARBA" id="ARBA00022842"/>
    </source>
</evidence>
<comment type="subunit">
    <text evidence="3 10">Homodimer.</text>
</comment>
<dbReference type="InterPro" id="IPR029061">
    <property type="entry name" value="THDP-binding"/>
</dbReference>
<dbReference type="Pfam" id="PF02780">
    <property type="entry name" value="Transketolase_C"/>
    <property type="match status" value="1"/>
</dbReference>
<keyword evidence="5 10" id="KW-0479">Metal-binding</keyword>
<evidence type="ECO:0000256" key="5">
    <source>
        <dbReference type="ARBA" id="ARBA00022723"/>
    </source>
</evidence>
<dbReference type="InterPro" id="IPR020826">
    <property type="entry name" value="Transketolase_BS"/>
</dbReference>
<feature type="binding site" evidence="10">
    <location>
        <position position="175"/>
    </location>
    <ligand>
        <name>thiamine diphosphate</name>
        <dbReference type="ChEBI" id="CHEBI:58937"/>
    </ligand>
</feature>
<dbReference type="CDD" id="cd02007">
    <property type="entry name" value="TPP_DXS"/>
    <property type="match status" value="1"/>
</dbReference>
<dbReference type="CDD" id="cd07033">
    <property type="entry name" value="TPP_PYR_DXS_TK_like"/>
    <property type="match status" value="1"/>
</dbReference>
<feature type="binding site" evidence="10">
    <location>
        <position position="287"/>
    </location>
    <ligand>
        <name>thiamine diphosphate</name>
        <dbReference type="ChEBI" id="CHEBI:58937"/>
    </ligand>
</feature>
<keyword evidence="4 10" id="KW-0808">Transferase</keyword>
<feature type="binding site" evidence="10">
    <location>
        <begin position="146"/>
        <end position="147"/>
    </location>
    <ligand>
        <name>thiamine diphosphate</name>
        <dbReference type="ChEBI" id="CHEBI:58937"/>
    </ligand>
</feature>
<dbReference type="GO" id="GO:0000287">
    <property type="term" value="F:magnesium ion binding"/>
    <property type="evidence" value="ECO:0007669"/>
    <property type="project" value="UniProtKB-UniRule"/>
</dbReference>
<reference evidence="12" key="1">
    <citation type="submission" date="2022-01" db="EMBL/GenBank/DDBJ databases">
        <title>Collection of gut derived symbiotic bacterial strains cultured from healthy donors.</title>
        <authorList>
            <person name="Lin H."/>
            <person name="Kohout C."/>
            <person name="Waligurski E."/>
            <person name="Pamer E.G."/>
        </authorList>
    </citation>
    <scope>NUCLEOTIDE SEQUENCE</scope>
    <source>
        <strain evidence="12">DFI.7.46</strain>
    </source>
</reference>
<dbReference type="Pfam" id="PF02779">
    <property type="entry name" value="Transket_pyr"/>
    <property type="match status" value="1"/>
</dbReference>
<proteinExistence type="inferred from homology"/>
<comment type="cofactor">
    <cofactor evidence="10">
        <name>thiamine diphosphate</name>
        <dbReference type="ChEBI" id="CHEBI:58937"/>
    </cofactor>
    <text evidence="10">Binds 1 thiamine pyrophosphate per subunit.</text>
</comment>
<evidence type="ECO:0000313" key="12">
    <source>
        <dbReference type="EMBL" id="MCG4617451.1"/>
    </source>
</evidence>